<dbReference type="SUPFAM" id="SSF52172">
    <property type="entry name" value="CheY-like"/>
    <property type="match status" value="1"/>
</dbReference>
<dbReference type="InterPro" id="IPR011006">
    <property type="entry name" value="CheY-like_superfamily"/>
</dbReference>
<dbReference type="AlphaFoldDB" id="A0A6P0H715"/>
<feature type="domain" description="ANTAR" evidence="2">
    <location>
        <begin position="146"/>
        <end position="207"/>
    </location>
</feature>
<dbReference type="EMBL" id="JAAGWH010000028">
    <property type="protein sequence ID" value="NEK94623.1"/>
    <property type="molecule type" value="Genomic_DNA"/>
</dbReference>
<dbReference type="InterPro" id="IPR035965">
    <property type="entry name" value="PAS-like_dom_sf"/>
</dbReference>
<accession>A0A6P0H715</accession>
<dbReference type="InterPro" id="IPR013655">
    <property type="entry name" value="PAS_fold_3"/>
</dbReference>
<gene>
    <name evidence="4" type="ORF">G3R41_11295</name>
    <name evidence="3" type="ORF">GCU67_10640</name>
</gene>
<proteinExistence type="predicted"/>
<dbReference type="PROSITE" id="PS50921">
    <property type="entry name" value="ANTAR"/>
    <property type="match status" value="1"/>
</dbReference>
<evidence type="ECO:0000313" key="4">
    <source>
        <dbReference type="EMBL" id="NEN51511.1"/>
    </source>
</evidence>
<dbReference type="InterPro" id="IPR036388">
    <property type="entry name" value="WH-like_DNA-bd_sf"/>
</dbReference>
<dbReference type="SUPFAM" id="SSF55785">
    <property type="entry name" value="PYP-like sensor domain (PAS domain)"/>
    <property type="match status" value="1"/>
</dbReference>
<dbReference type="Gene3D" id="1.10.10.10">
    <property type="entry name" value="Winged helix-like DNA-binding domain superfamily/Winged helix DNA-binding domain"/>
    <property type="match status" value="1"/>
</dbReference>
<organism evidence="4 6">
    <name type="scientific">Modestobacter muralis</name>
    <dbReference type="NCBI Taxonomy" id="1608614"/>
    <lineage>
        <taxon>Bacteria</taxon>
        <taxon>Bacillati</taxon>
        <taxon>Actinomycetota</taxon>
        <taxon>Actinomycetes</taxon>
        <taxon>Geodermatophilales</taxon>
        <taxon>Geodermatophilaceae</taxon>
        <taxon>Modestobacter</taxon>
    </lineage>
</organism>
<dbReference type="InterPro" id="IPR005561">
    <property type="entry name" value="ANTAR"/>
</dbReference>
<evidence type="ECO:0000313" key="5">
    <source>
        <dbReference type="Proteomes" id="UP000468828"/>
    </source>
</evidence>
<dbReference type="Proteomes" id="UP000468828">
    <property type="component" value="Unassembled WGS sequence"/>
</dbReference>
<feature type="region of interest" description="Disordered" evidence="1">
    <location>
        <begin position="1"/>
        <end position="27"/>
    </location>
</feature>
<dbReference type="Proteomes" id="UP000471152">
    <property type="component" value="Unassembled WGS sequence"/>
</dbReference>
<dbReference type="SMART" id="SM01012">
    <property type="entry name" value="ANTAR"/>
    <property type="match status" value="1"/>
</dbReference>
<dbReference type="Pfam" id="PF03861">
    <property type="entry name" value="ANTAR"/>
    <property type="match status" value="1"/>
</dbReference>
<evidence type="ECO:0000259" key="2">
    <source>
        <dbReference type="PROSITE" id="PS50921"/>
    </source>
</evidence>
<evidence type="ECO:0000313" key="3">
    <source>
        <dbReference type="EMBL" id="NEK94623.1"/>
    </source>
</evidence>
<sequence>MSTTAALPLHAEPGSRRVHRAASPQTAATRVAGRFRGDLTTGTWWWSPELHDLLRVPAGTVQPTVQLLLSHVHADDRPALQEALAVAGTSGAPFAREHRVRRGDGADRTLLVVCEPELDPAGAVLALAGLAVDVTDGRPAGSDDVVRHLQTEVEQLRSAMASRAAIEQAKGVLMVLMSCGDQVAFDLLAHISSHTHRKVRDVAVLIIDSASGRNPLPDDVRAILHDASPPPHPA</sequence>
<evidence type="ECO:0000313" key="6">
    <source>
        <dbReference type="Proteomes" id="UP000471152"/>
    </source>
</evidence>
<dbReference type="RefSeq" id="WP_163611198.1">
    <property type="nucleotide sequence ID" value="NZ_JAAGWB010000030.1"/>
</dbReference>
<reference evidence="3 5" key="1">
    <citation type="submission" date="2020-01" db="EMBL/GenBank/DDBJ databases">
        <title>the WGS Modestobacter muralis CPCC 204518.</title>
        <authorList>
            <person name="Jiang Z."/>
        </authorList>
    </citation>
    <scope>NUCLEOTIDE SEQUENCE [LARGE SCALE GENOMIC DNA]</scope>
    <source>
        <strain evidence="3 5">DSM 100205</strain>
    </source>
</reference>
<evidence type="ECO:0000256" key="1">
    <source>
        <dbReference type="SAM" id="MobiDB-lite"/>
    </source>
</evidence>
<reference evidence="4 6" key="2">
    <citation type="submission" date="2020-02" db="EMBL/GenBank/DDBJ databases">
        <title>The WGS of Modestobacter muralis DSM 100205.</title>
        <authorList>
            <person name="Jiang Z."/>
        </authorList>
    </citation>
    <scope>NUCLEOTIDE SEQUENCE [LARGE SCALE GENOMIC DNA]</scope>
    <source>
        <strain evidence="4 6">DSM 100205</strain>
    </source>
</reference>
<name>A0A6P0H715_9ACTN</name>
<dbReference type="Gene3D" id="3.30.450.20">
    <property type="entry name" value="PAS domain"/>
    <property type="match status" value="1"/>
</dbReference>
<dbReference type="GO" id="GO:0003723">
    <property type="term" value="F:RNA binding"/>
    <property type="evidence" value="ECO:0007669"/>
    <property type="project" value="InterPro"/>
</dbReference>
<protein>
    <submittedName>
        <fullName evidence="4">ANTAR domain-containing protein</fullName>
    </submittedName>
</protein>
<keyword evidence="5" id="KW-1185">Reference proteome</keyword>
<dbReference type="Pfam" id="PF08447">
    <property type="entry name" value="PAS_3"/>
    <property type="match status" value="1"/>
</dbReference>
<comment type="caution">
    <text evidence="4">The sequence shown here is derived from an EMBL/GenBank/DDBJ whole genome shotgun (WGS) entry which is preliminary data.</text>
</comment>
<dbReference type="Gene3D" id="2.10.70.100">
    <property type="match status" value="1"/>
</dbReference>
<dbReference type="EMBL" id="JAAGWB010000030">
    <property type="protein sequence ID" value="NEN51511.1"/>
    <property type="molecule type" value="Genomic_DNA"/>
</dbReference>